<organism evidence="1 2">
    <name type="scientific">Candidatus Wallbacteria bacterium HGW-Wallbacteria-1</name>
    <dbReference type="NCBI Taxonomy" id="2013854"/>
    <lineage>
        <taxon>Bacteria</taxon>
        <taxon>Candidatus Walliibacteriota</taxon>
    </lineage>
</organism>
<dbReference type="NCBIfam" id="TIGR03798">
    <property type="entry name" value="leader_Nif11"/>
    <property type="match status" value="1"/>
</dbReference>
<protein>
    <recommendedName>
        <fullName evidence="3">Nif11 domain-containing protein</fullName>
    </recommendedName>
</protein>
<gene>
    <name evidence="1" type="ORF">CVV64_16650</name>
</gene>
<evidence type="ECO:0000313" key="2">
    <source>
        <dbReference type="Proteomes" id="UP000233256"/>
    </source>
</evidence>
<dbReference type="InterPro" id="IPR022516">
    <property type="entry name" value="CHP03798_Ocin"/>
</dbReference>
<dbReference type="AlphaFoldDB" id="A0A2N1PKU9"/>
<accession>A0A2N1PKU9</accession>
<name>A0A2N1PKU9_9BACT</name>
<sequence length="111" mass="11911">MNKFADYFQMIKDIQKDEGLKARIKEANITDIDGLVAFANSMGYKFDKYSIPLCSNETPGDSQELSDADLEAVAGGKGSGACGSPGNVTCTSLQCYQYTTAVKQVCSEISC</sequence>
<dbReference type="Proteomes" id="UP000233256">
    <property type="component" value="Unassembled WGS sequence"/>
</dbReference>
<dbReference type="EMBL" id="PGXC01000030">
    <property type="protein sequence ID" value="PKK88946.1"/>
    <property type="molecule type" value="Genomic_DNA"/>
</dbReference>
<evidence type="ECO:0000313" key="1">
    <source>
        <dbReference type="EMBL" id="PKK88946.1"/>
    </source>
</evidence>
<comment type="caution">
    <text evidence="1">The sequence shown here is derived from an EMBL/GenBank/DDBJ whole genome shotgun (WGS) entry which is preliminary data.</text>
</comment>
<evidence type="ECO:0008006" key="3">
    <source>
        <dbReference type="Google" id="ProtNLM"/>
    </source>
</evidence>
<reference evidence="1 2" key="1">
    <citation type="journal article" date="2017" name="ISME J.">
        <title>Potential for microbial H2 and metal transformations associated with novel bacteria and archaea in deep terrestrial subsurface sediments.</title>
        <authorList>
            <person name="Hernsdorf A.W."/>
            <person name="Amano Y."/>
            <person name="Miyakawa K."/>
            <person name="Ise K."/>
            <person name="Suzuki Y."/>
            <person name="Anantharaman K."/>
            <person name="Probst A."/>
            <person name="Burstein D."/>
            <person name="Thomas B.C."/>
            <person name="Banfield J.F."/>
        </authorList>
    </citation>
    <scope>NUCLEOTIDE SEQUENCE [LARGE SCALE GENOMIC DNA]</scope>
    <source>
        <strain evidence="1">HGW-Wallbacteria-1</strain>
    </source>
</reference>
<proteinExistence type="predicted"/>